<evidence type="ECO:0000256" key="5">
    <source>
        <dbReference type="ARBA" id="ARBA00022692"/>
    </source>
</evidence>
<dbReference type="GO" id="GO:0046872">
    <property type="term" value="F:metal ion binding"/>
    <property type="evidence" value="ECO:0007669"/>
    <property type="project" value="UniProtKB-KW"/>
</dbReference>
<feature type="transmembrane region" description="Helical" evidence="11">
    <location>
        <begin position="189"/>
        <end position="205"/>
    </location>
</feature>
<keyword evidence="10 11" id="KW-0472">Membrane</keyword>
<dbReference type="PROSITE" id="PS50939">
    <property type="entry name" value="CYTOCHROME_B561"/>
    <property type="match status" value="1"/>
</dbReference>
<evidence type="ECO:0000256" key="7">
    <source>
        <dbReference type="ARBA" id="ARBA00022982"/>
    </source>
</evidence>
<feature type="transmembrane region" description="Helical" evidence="11">
    <location>
        <begin position="44"/>
        <end position="67"/>
    </location>
</feature>
<keyword evidence="7" id="KW-0249">Electron transport</keyword>
<keyword evidence="5 11" id="KW-0812">Transmembrane</keyword>
<evidence type="ECO:0000256" key="4">
    <source>
        <dbReference type="ARBA" id="ARBA00022617"/>
    </source>
</evidence>
<evidence type="ECO:0000313" key="14">
    <source>
        <dbReference type="Proteomes" id="UP000076632"/>
    </source>
</evidence>
<dbReference type="PANTHER" id="PTHR15422:SF45">
    <property type="entry name" value="CYTOCHROME B561 DOMAIN-CONTAINING PROTEIN"/>
    <property type="match status" value="1"/>
</dbReference>
<gene>
    <name evidence="13" type="ORF">L228DRAFT_244034</name>
</gene>
<dbReference type="Gene3D" id="1.20.120.1770">
    <property type="match status" value="1"/>
</dbReference>
<dbReference type="RefSeq" id="XP_018190794.1">
    <property type="nucleotide sequence ID" value="XM_018331827.1"/>
</dbReference>
<dbReference type="Proteomes" id="UP000076632">
    <property type="component" value="Unassembled WGS sequence"/>
</dbReference>
<dbReference type="InterPro" id="IPR045150">
    <property type="entry name" value="CYB561D1/2"/>
</dbReference>
<evidence type="ECO:0000256" key="9">
    <source>
        <dbReference type="ARBA" id="ARBA00023004"/>
    </source>
</evidence>
<evidence type="ECO:0000256" key="6">
    <source>
        <dbReference type="ARBA" id="ARBA00022723"/>
    </source>
</evidence>
<dbReference type="GO" id="GO:0140575">
    <property type="term" value="F:transmembrane monodehydroascorbate reductase activity"/>
    <property type="evidence" value="ECO:0007669"/>
    <property type="project" value="InterPro"/>
</dbReference>
<dbReference type="AlphaFoldDB" id="A0A165IQK2"/>
<feature type="transmembrane region" description="Helical" evidence="11">
    <location>
        <begin position="118"/>
        <end position="136"/>
    </location>
</feature>
<keyword evidence="6" id="KW-0479">Metal-binding</keyword>
<comment type="subcellular location">
    <subcellularLocation>
        <location evidence="2">Membrane</location>
        <topology evidence="2">Multi-pass membrane protein</topology>
    </subcellularLocation>
</comment>
<evidence type="ECO:0000256" key="3">
    <source>
        <dbReference type="ARBA" id="ARBA00022448"/>
    </source>
</evidence>
<protein>
    <recommendedName>
        <fullName evidence="12">Cytochrome b561 domain-containing protein</fullName>
    </recommendedName>
</protein>
<keyword evidence="14" id="KW-1185">Reference proteome</keyword>
<dbReference type="Pfam" id="PF03188">
    <property type="entry name" value="Cytochrom_B561"/>
    <property type="match status" value="1"/>
</dbReference>
<feature type="transmembrane region" description="Helical" evidence="11">
    <location>
        <begin position="73"/>
        <end position="97"/>
    </location>
</feature>
<proteinExistence type="predicted"/>
<organism evidence="13 14">
    <name type="scientific">Xylona heveae (strain CBS 132557 / TC161)</name>
    <dbReference type="NCBI Taxonomy" id="1328760"/>
    <lineage>
        <taxon>Eukaryota</taxon>
        <taxon>Fungi</taxon>
        <taxon>Dikarya</taxon>
        <taxon>Ascomycota</taxon>
        <taxon>Pezizomycotina</taxon>
        <taxon>Xylonomycetes</taxon>
        <taxon>Xylonales</taxon>
        <taxon>Xylonaceae</taxon>
        <taxon>Xylona</taxon>
    </lineage>
</organism>
<feature type="domain" description="Cytochrome b561" evidence="12">
    <location>
        <begin position="42"/>
        <end position="239"/>
    </location>
</feature>
<keyword evidence="9" id="KW-0408">Iron</keyword>
<comment type="cofactor">
    <cofactor evidence="1">
        <name>heme b</name>
        <dbReference type="ChEBI" id="CHEBI:60344"/>
    </cofactor>
</comment>
<sequence>MATAPEASRDDPVSVVRADGEDEPLLGRAGDASQKEGKGLQYNLILGTAVLAQAGIWILVAIVWANIFLSKLILFSAHPLLNSAGILLVTQGVLILQPTHSQPQKRQGTTVHAIFNQLGLDALVAGLIVIEVNKFAHNGIHFESPHAILGLITYIFFFIQSFVGVTQYYTPALYGGEVKAKKIWKYHRASGYIVLILSLATIAAATQTDYNKNVLHIQLWAVLVAAVLVLAGIIPRIKKQKFGLS</sequence>
<dbReference type="GO" id="GO:0016020">
    <property type="term" value="C:membrane"/>
    <property type="evidence" value="ECO:0007669"/>
    <property type="project" value="UniProtKB-SubCell"/>
</dbReference>
<accession>A0A165IQK2</accession>
<evidence type="ECO:0000256" key="11">
    <source>
        <dbReference type="SAM" id="Phobius"/>
    </source>
</evidence>
<keyword evidence="3" id="KW-0813">Transport</keyword>
<feature type="transmembrane region" description="Helical" evidence="11">
    <location>
        <begin position="217"/>
        <end position="237"/>
    </location>
</feature>
<dbReference type="EMBL" id="KV407455">
    <property type="protein sequence ID" value="KZF25239.1"/>
    <property type="molecule type" value="Genomic_DNA"/>
</dbReference>
<dbReference type="InParanoid" id="A0A165IQK2"/>
<evidence type="ECO:0000313" key="13">
    <source>
        <dbReference type="EMBL" id="KZF25239.1"/>
    </source>
</evidence>
<dbReference type="CDD" id="cd08761">
    <property type="entry name" value="Cyt_b561_CYB561D2_like"/>
    <property type="match status" value="1"/>
</dbReference>
<keyword evidence="4" id="KW-0349">Heme</keyword>
<dbReference type="SMART" id="SM00665">
    <property type="entry name" value="B561"/>
    <property type="match status" value="1"/>
</dbReference>
<evidence type="ECO:0000256" key="1">
    <source>
        <dbReference type="ARBA" id="ARBA00001970"/>
    </source>
</evidence>
<dbReference type="InterPro" id="IPR006593">
    <property type="entry name" value="Cyt_b561/ferric_Rdtase_TM"/>
</dbReference>
<reference evidence="13 14" key="1">
    <citation type="journal article" date="2016" name="Fungal Biol.">
        <title>The genome of Xylona heveae provides a window into fungal endophytism.</title>
        <authorList>
            <person name="Gazis R."/>
            <person name="Kuo A."/>
            <person name="Riley R."/>
            <person name="LaButti K."/>
            <person name="Lipzen A."/>
            <person name="Lin J."/>
            <person name="Amirebrahimi M."/>
            <person name="Hesse C.N."/>
            <person name="Spatafora J.W."/>
            <person name="Henrissat B."/>
            <person name="Hainaut M."/>
            <person name="Grigoriev I.V."/>
            <person name="Hibbett D.S."/>
        </authorList>
    </citation>
    <scope>NUCLEOTIDE SEQUENCE [LARGE SCALE GENOMIC DNA]</scope>
    <source>
        <strain evidence="13 14">TC161</strain>
    </source>
</reference>
<name>A0A165IQK2_XYLHT</name>
<evidence type="ECO:0000256" key="10">
    <source>
        <dbReference type="ARBA" id="ARBA00023136"/>
    </source>
</evidence>
<feature type="transmembrane region" description="Helical" evidence="11">
    <location>
        <begin position="148"/>
        <end position="169"/>
    </location>
</feature>
<evidence type="ECO:0000256" key="8">
    <source>
        <dbReference type="ARBA" id="ARBA00022989"/>
    </source>
</evidence>
<keyword evidence="8 11" id="KW-1133">Transmembrane helix</keyword>
<evidence type="ECO:0000259" key="12">
    <source>
        <dbReference type="PROSITE" id="PS50939"/>
    </source>
</evidence>
<evidence type="ECO:0000256" key="2">
    <source>
        <dbReference type="ARBA" id="ARBA00004141"/>
    </source>
</evidence>
<dbReference type="GeneID" id="28896964"/>
<dbReference type="PANTHER" id="PTHR15422">
    <property type="entry name" value="OS05G0565100 PROTEIN"/>
    <property type="match status" value="1"/>
</dbReference>
<dbReference type="OrthoDB" id="432881at2759"/>
<dbReference type="OMA" id="PGHEHFA"/>